<dbReference type="GO" id="GO:0003676">
    <property type="term" value="F:nucleic acid binding"/>
    <property type="evidence" value="ECO:0007669"/>
    <property type="project" value="InterPro"/>
</dbReference>
<accession>A0A8H5BX84</accession>
<dbReference type="Gene3D" id="3.30.110.20">
    <property type="entry name" value="Alba-like domain"/>
    <property type="match status" value="1"/>
</dbReference>
<gene>
    <name evidence="6" type="ORF">D9619_006048</name>
</gene>
<dbReference type="OrthoDB" id="416729at2759"/>
<sequence length="258" mass="28226">MNTTKKRKLEPATPQDTAKRVKMTTESNQRVLISASAPSAPVLPPAQDVVGESQKEQERKSARKRITKLVPPRPFPTVPTSVAATGPRSSHREGRNLICLTRRTKLGAYMRRCKDLILKDGYKTLHLSAMGAAIPLLLQLVAALPPILPFAKDEIRLETTTGTTEVHDEVTPEDEDEDISYQTRCKSTLSVIFKIGDGAFEGDLSALHRSSGGKTAGKSTSVPKKILVKANDNKKASKTATSSAIVYEEPEQDYMDML</sequence>
<dbReference type="AlphaFoldDB" id="A0A8H5BX84"/>
<evidence type="ECO:0000256" key="4">
    <source>
        <dbReference type="SAM" id="MobiDB-lite"/>
    </source>
</evidence>
<name>A0A8H5BX84_9AGAR</name>
<feature type="transmembrane region" description="Helical" evidence="5">
    <location>
        <begin position="127"/>
        <end position="148"/>
    </location>
</feature>
<keyword evidence="2" id="KW-0819">tRNA processing</keyword>
<protein>
    <submittedName>
        <fullName evidence="6">Uncharacterized protein</fullName>
    </submittedName>
</protein>
<evidence type="ECO:0000256" key="2">
    <source>
        <dbReference type="ARBA" id="ARBA00022694"/>
    </source>
</evidence>
<dbReference type="GO" id="GO:0005655">
    <property type="term" value="C:nucleolar ribonuclease P complex"/>
    <property type="evidence" value="ECO:0007669"/>
    <property type="project" value="InterPro"/>
</dbReference>
<keyword evidence="5" id="KW-1133">Transmembrane helix</keyword>
<evidence type="ECO:0000313" key="7">
    <source>
        <dbReference type="Proteomes" id="UP000567179"/>
    </source>
</evidence>
<organism evidence="6 7">
    <name type="scientific">Psilocybe cf. subviscida</name>
    <dbReference type="NCBI Taxonomy" id="2480587"/>
    <lineage>
        <taxon>Eukaryota</taxon>
        <taxon>Fungi</taxon>
        <taxon>Dikarya</taxon>
        <taxon>Basidiomycota</taxon>
        <taxon>Agaricomycotina</taxon>
        <taxon>Agaricomycetes</taxon>
        <taxon>Agaricomycetidae</taxon>
        <taxon>Agaricales</taxon>
        <taxon>Agaricineae</taxon>
        <taxon>Strophariaceae</taxon>
        <taxon>Psilocybe</taxon>
    </lineage>
</organism>
<dbReference type="GO" id="GO:0001682">
    <property type="term" value="P:tRNA 5'-leader removal"/>
    <property type="evidence" value="ECO:0007669"/>
    <property type="project" value="InterPro"/>
</dbReference>
<dbReference type="Pfam" id="PF12328">
    <property type="entry name" value="Rpp20"/>
    <property type="match status" value="1"/>
</dbReference>
<keyword evidence="5" id="KW-0812">Transmembrane</keyword>
<dbReference type="GO" id="GO:0000172">
    <property type="term" value="C:ribonuclease MRP complex"/>
    <property type="evidence" value="ECO:0007669"/>
    <property type="project" value="InterPro"/>
</dbReference>
<evidence type="ECO:0000256" key="5">
    <source>
        <dbReference type="SAM" id="Phobius"/>
    </source>
</evidence>
<keyword evidence="7" id="KW-1185">Reference proteome</keyword>
<dbReference type="InterPro" id="IPR014612">
    <property type="entry name" value="Pop7/Rpp20"/>
</dbReference>
<reference evidence="6 7" key="1">
    <citation type="journal article" date="2020" name="ISME J.">
        <title>Uncovering the hidden diversity of litter-decomposition mechanisms in mushroom-forming fungi.</title>
        <authorList>
            <person name="Floudas D."/>
            <person name="Bentzer J."/>
            <person name="Ahren D."/>
            <person name="Johansson T."/>
            <person name="Persson P."/>
            <person name="Tunlid A."/>
        </authorList>
    </citation>
    <scope>NUCLEOTIDE SEQUENCE [LARGE SCALE GENOMIC DNA]</scope>
    <source>
        <strain evidence="6 7">CBS 101986</strain>
    </source>
</reference>
<dbReference type="EMBL" id="JAACJJ010000001">
    <property type="protein sequence ID" value="KAF5330691.1"/>
    <property type="molecule type" value="Genomic_DNA"/>
</dbReference>
<evidence type="ECO:0000256" key="1">
    <source>
        <dbReference type="ARBA" id="ARBA00004123"/>
    </source>
</evidence>
<evidence type="ECO:0000313" key="6">
    <source>
        <dbReference type="EMBL" id="KAF5330691.1"/>
    </source>
</evidence>
<keyword evidence="3" id="KW-0539">Nucleus</keyword>
<keyword evidence="5" id="KW-0472">Membrane</keyword>
<evidence type="ECO:0000256" key="3">
    <source>
        <dbReference type="ARBA" id="ARBA00023242"/>
    </source>
</evidence>
<comment type="subcellular location">
    <subcellularLocation>
        <location evidence="1">Nucleus</location>
    </subcellularLocation>
</comment>
<comment type="caution">
    <text evidence="6">The sequence shown here is derived from an EMBL/GenBank/DDBJ whole genome shotgun (WGS) entry which is preliminary data.</text>
</comment>
<dbReference type="InterPro" id="IPR036882">
    <property type="entry name" value="Alba-like_dom_sf"/>
</dbReference>
<dbReference type="Proteomes" id="UP000567179">
    <property type="component" value="Unassembled WGS sequence"/>
</dbReference>
<feature type="region of interest" description="Disordered" evidence="4">
    <location>
        <begin position="1"/>
        <end position="91"/>
    </location>
</feature>
<proteinExistence type="predicted"/>